<dbReference type="FunFam" id="3.30.70.2460:FF:000001">
    <property type="entry name" value="DNA repair protein Rad4 family"/>
    <property type="match status" value="1"/>
</dbReference>
<evidence type="ECO:0000256" key="4">
    <source>
        <dbReference type="ARBA" id="ARBA00023204"/>
    </source>
</evidence>
<feature type="compositionally biased region" description="Basic residues" evidence="6">
    <location>
        <begin position="564"/>
        <end position="575"/>
    </location>
</feature>
<comment type="subcellular location">
    <subcellularLocation>
        <location evidence="1">Nucleus</location>
    </subcellularLocation>
</comment>
<dbReference type="Proteomes" id="UP000008549">
    <property type="component" value="Unassembled WGS sequence"/>
</dbReference>
<dbReference type="PANTHER" id="PTHR12135:SF0">
    <property type="entry name" value="DNA REPAIR PROTEIN COMPLEMENTING XP-C CELLS"/>
    <property type="match status" value="1"/>
</dbReference>
<dbReference type="GO" id="GO:0006298">
    <property type="term" value="P:mismatch repair"/>
    <property type="evidence" value="ECO:0000318"/>
    <property type="project" value="GO_Central"/>
</dbReference>
<feature type="region of interest" description="Disordered" evidence="6">
    <location>
        <begin position="739"/>
        <end position="1087"/>
    </location>
</feature>
<evidence type="ECO:0000256" key="5">
    <source>
        <dbReference type="ARBA" id="ARBA00023242"/>
    </source>
</evidence>
<name>A8XPU9_CAEBR</name>
<organism evidence="9 10">
    <name type="scientific">Caenorhabditis briggsae</name>
    <dbReference type="NCBI Taxonomy" id="6238"/>
    <lineage>
        <taxon>Eukaryota</taxon>
        <taxon>Metazoa</taxon>
        <taxon>Ecdysozoa</taxon>
        <taxon>Nematoda</taxon>
        <taxon>Chromadorea</taxon>
        <taxon>Rhabditida</taxon>
        <taxon>Rhabditina</taxon>
        <taxon>Rhabditomorpha</taxon>
        <taxon>Rhabditoidea</taxon>
        <taxon>Rhabditidae</taxon>
        <taxon>Peloderinae</taxon>
        <taxon>Caenorhabditis</taxon>
    </lineage>
</organism>
<gene>
    <name evidence="11" type="primary">xpc-1</name>
    <name evidence="9" type="synonym">Cbr-xpc-1</name>
    <name evidence="11" type="ORF">CBG16810</name>
    <name evidence="9" type="ORF">CBG_16810</name>
</gene>
<keyword evidence="3" id="KW-0227">DNA damage</keyword>
<evidence type="ECO:0000259" key="7">
    <source>
        <dbReference type="SMART" id="SM01031"/>
    </source>
</evidence>
<keyword evidence="5" id="KW-0539">Nucleus</keyword>
<feature type="compositionally biased region" description="Acidic residues" evidence="6">
    <location>
        <begin position="862"/>
        <end position="873"/>
    </location>
</feature>
<keyword evidence="10" id="KW-1185">Reference proteome</keyword>
<feature type="compositionally biased region" description="Acidic residues" evidence="6">
    <location>
        <begin position="939"/>
        <end position="949"/>
    </location>
</feature>
<dbReference type="Gene3D" id="3.90.260.10">
    <property type="entry name" value="Transglutaminase-like"/>
    <property type="match status" value="1"/>
</dbReference>
<dbReference type="GO" id="GO:0006289">
    <property type="term" value="P:nucleotide-excision repair"/>
    <property type="evidence" value="ECO:0000318"/>
    <property type="project" value="GO_Central"/>
</dbReference>
<evidence type="ECO:0000256" key="2">
    <source>
        <dbReference type="ARBA" id="ARBA00009525"/>
    </source>
</evidence>
<feature type="region of interest" description="Disordered" evidence="6">
    <location>
        <begin position="1383"/>
        <end position="1415"/>
    </location>
</feature>
<dbReference type="SMART" id="SM01032">
    <property type="entry name" value="BHD_3"/>
    <property type="match status" value="1"/>
</dbReference>
<evidence type="ECO:0000256" key="1">
    <source>
        <dbReference type="ARBA" id="ARBA00004123"/>
    </source>
</evidence>
<dbReference type="GO" id="GO:0003684">
    <property type="term" value="F:damaged DNA binding"/>
    <property type="evidence" value="ECO:0000318"/>
    <property type="project" value="GO_Central"/>
</dbReference>
<dbReference type="InterPro" id="IPR042488">
    <property type="entry name" value="Rad4_BHD3_sf"/>
</dbReference>
<dbReference type="SMART" id="SM01031">
    <property type="entry name" value="BHD_2"/>
    <property type="match status" value="1"/>
</dbReference>
<dbReference type="OMA" id="ERIHENW"/>
<feature type="compositionally biased region" description="Acidic residues" evidence="6">
    <location>
        <begin position="715"/>
        <end position="726"/>
    </location>
</feature>
<dbReference type="SUPFAM" id="SSF54001">
    <property type="entry name" value="Cysteine proteinases"/>
    <property type="match status" value="1"/>
</dbReference>
<dbReference type="PANTHER" id="PTHR12135">
    <property type="entry name" value="DNA REPAIR PROTEIN XP-C / RAD4"/>
    <property type="match status" value="1"/>
</dbReference>
<dbReference type="InterPro" id="IPR038765">
    <property type="entry name" value="Papain-like_cys_pep_sf"/>
</dbReference>
<feature type="compositionally biased region" description="Basic residues" evidence="6">
    <location>
        <begin position="609"/>
        <end position="619"/>
    </location>
</feature>
<dbReference type="Gene3D" id="3.30.70.2460">
    <property type="entry name" value="Rad4, beta-hairpin domain BHD3"/>
    <property type="match status" value="1"/>
</dbReference>
<feature type="region of interest" description="Disordered" evidence="6">
    <location>
        <begin position="476"/>
        <end position="646"/>
    </location>
</feature>
<dbReference type="InterPro" id="IPR004583">
    <property type="entry name" value="DNA_repair_Rad4"/>
</dbReference>
<comment type="similarity">
    <text evidence="2">Belongs to the XPC family.</text>
</comment>
<evidence type="ECO:0000256" key="3">
    <source>
        <dbReference type="ARBA" id="ARBA00022763"/>
    </source>
</evidence>
<feature type="compositionally biased region" description="Acidic residues" evidence="6">
    <location>
        <begin position="981"/>
        <end position="1003"/>
    </location>
</feature>
<proteinExistence type="inferred from homology"/>
<dbReference type="InterPro" id="IPR036985">
    <property type="entry name" value="Transglutaminase-like_sf"/>
</dbReference>
<feature type="compositionally biased region" description="Basic and acidic residues" evidence="6">
    <location>
        <begin position="1759"/>
        <end position="1769"/>
    </location>
</feature>
<protein>
    <submittedName>
        <fullName evidence="9">Protein CBR-XPC-1</fullName>
    </submittedName>
</protein>
<dbReference type="eggNOG" id="KOG2179">
    <property type="taxonomic scope" value="Eukaryota"/>
</dbReference>
<feature type="compositionally biased region" description="Basic and acidic residues" evidence="6">
    <location>
        <begin position="1036"/>
        <end position="1045"/>
    </location>
</feature>
<feature type="compositionally biased region" description="Basic residues" evidence="6">
    <location>
        <begin position="676"/>
        <end position="699"/>
    </location>
</feature>
<dbReference type="GO" id="GO:0071942">
    <property type="term" value="C:XPC complex"/>
    <property type="evidence" value="ECO:0000318"/>
    <property type="project" value="GO_Central"/>
</dbReference>
<dbReference type="Pfam" id="PF10404">
    <property type="entry name" value="BHD_2"/>
    <property type="match status" value="1"/>
</dbReference>
<evidence type="ECO:0000313" key="9">
    <source>
        <dbReference type="EMBL" id="CAP34675.2"/>
    </source>
</evidence>
<dbReference type="EMBL" id="HE600944">
    <property type="protein sequence ID" value="CAP34675.2"/>
    <property type="molecule type" value="Genomic_DNA"/>
</dbReference>
<dbReference type="InParanoid" id="A8XPU9"/>
<keyword evidence="4" id="KW-0234">DNA repair</keyword>
<dbReference type="Gene3D" id="1.20.58.80">
    <property type="entry name" value="Phosphotransferase system, lactose/cellobiose-type IIA subunit"/>
    <property type="match status" value="1"/>
</dbReference>
<dbReference type="GO" id="GO:0000111">
    <property type="term" value="C:nucleotide-excision repair factor 2 complex"/>
    <property type="evidence" value="ECO:0000318"/>
    <property type="project" value="GO_Central"/>
</dbReference>
<evidence type="ECO:0000313" key="10">
    <source>
        <dbReference type="Proteomes" id="UP000008549"/>
    </source>
</evidence>
<reference evidence="9 10" key="2">
    <citation type="journal article" date="2011" name="PLoS Genet.">
        <title>Caenorhabditis briggsae recombinant inbred line genotypes reveal inter-strain incompatibility and the evolution of recombination.</title>
        <authorList>
            <person name="Ross J.A."/>
            <person name="Koboldt D.C."/>
            <person name="Staisch J.E."/>
            <person name="Chamberlin H.M."/>
            <person name="Gupta B.P."/>
            <person name="Miller R.D."/>
            <person name="Baird S.E."/>
            <person name="Haag E.S."/>
        </authorList>
    </citation>
    <scope>NUCLEOTIDE SEQUENCE [LARGE SCALE GENOMIC DNA]</scope>
    <source>
        <strain evidence="9 10">AF16</strain>
    </source>
</reference>
<dbReference type="HOGENOM" id="CLU_244437_0_0_1"/>
<sequence>MTTMTNPPPKRDPKEPTPLVLMHPELRVRQLRYAANIDASQMVPLHRYYEVLLDLSQMGLEYLKAMKLERAFIIFKRIEYFLFHRLNDHIGVSTFSSIAKNKIMARIPMIMFVAQQIIIDFVMPVYERQAAYFRYEELQRRLRILNAPAWQSIRVEAARREAEFYKEAESISTRFGVELASFLPQEVIPDDNHPSNFPPRTHLASARKSDVTVENAIQAAIDAMNQSLEKPQEFIGGQTGEQHVDVLIRNVNSMMNDALSNFFRIRGLGAQPYSSVNHTRADAIEAQVVPDQAERRNTYSPTVDHMYRMPPIRPMTSNPAYVETAPAETKKNPLEYNPSLSLDTYIDLLQKTFDKNSKSVTGYRVMQKQTVTATTRSLAGGYMMHLVSIASLPPGYPMNETDEVSFPGIRRIAAASGVYPEPDPGRPRVEPPTKPMAKSPEAGVSFGVWEKRGSACGPSGVGSLGVLSDLDRAREVLDGAPPMPPAINKVGAGLPGAGHGQGQSSRQVKKRPSMQGGSSKEDYSKRYSMGDGVFKIGSKKLQKVPKKGPKKLQKSSKTAPKSPKNSKNRPKKAPKSSKNLLKSPENLENRPKKAQKSSKKPETVPKSPKNSKNKPKKAQKISQKAPKSPENLENSPKKAPKSTKNPKNILFLGILIWKPDAVPHVSNFKPKILKTSIHRRLSPSNSRKSHVARRRKMRRNLQWQQRQHRKRDQEDSPTPEDLEDVVENIQKDFSVLKKHALSESSSSEDEDPVSTSKIAQKRVKKTSKSPEDVPEDSYAEEPAKNKESDDDVEIDTAEAASESSKTNKKVQKAPDAPIAPKSMSSRFSKMAPKLARSLQKTSKSPEDLPEESDAEEPAKNEESDDEMEIDDSDAPAASKPTKSNKNGSGAPKRAQKAADAPKSTSSRPRRSITTSRRVSYVPKDHLAGIEEMSSSSSDEASDSDDVMDSEEPKKELKRLGSRIQQKGVPKKRSKAFKIESEESSSDSYESGESEESENDDSEDVGGPGPSSKAYSRSHPAKKGRFGGSKGKSSKSKGSDQKDAHWPKCSKASIARKTGNPKNSKNVKSGLRMAVKQKPPQPWKKNLANYEADRKLAKGERRMLEYRVVAHAYARGKVEEVSYDECFKIHENMKKAYFEGRKIIDALEPEKLGGGADKKHKKHESQQKEDSSDGQESSEDEWEEMEHFHPVLDENIEVSIDHEANGEDGEGEEGVEKDWWVVYLRQEVNRKIRDAWENTHKVHLLCYMAHLKQVVKTALDESLVPSLMMSQLPNGYLKYTGEIIPIDVMTNLVKWYTDAFRPLNGVISVAAIEQDLSDGHEARFPETTRLTALVNGKCYETDLDRATLLFCLLRGLEATCRIVVNARTIPRRWDKNQQKELQKEMDKFRELSRSRSQTPKDEEPSTSSDSKKAKAKKAKKEERNYWVEYWQPFEKRWICIDPLHKTVDEPLTIHVDSTSPISYVFGIDHRYGICELSQRYAMDCVKQEFRRRRCDPKWLAWTLCSTHSPQTLNERTIYPPPKSQNPLGQIRGHNVYPRSCVFTLQGENNWLKLARSVKIGEEPYKVVKARPNPKIPVEDREDQFLNVYGYWQTEEYRRPALKNGKIPHNDYGNVYMFQPNMCPLECVHLKLPGLVQLSRKLNKQCVPAVVGWAFDGGFTHPVIDGAIVLEKDAALFRREWEKLEEGKAEREENARVERIHENWKKLIKGMLRLNYVRKQFGHNHPQNPEKKKKTSEKKRQDVGDMEMDSDDGGAGPSEPPPRHEIIDNSEKIGPLAGFSLDDFINKKK</sequence>
<feature type="domain" description="Rad4 beta-hairpin" evidence="8">
    <location>
        <begin position="1605"/>
        <end position="1679"/>
    </location>
</feature>
<dbReference type="InterPro" id="IPR018328">
    <property type="entry name" value="Rad4_beta-hairpin_dom3"/>
</dbReference>
<feature type="compositionally biased region" description="Acidic residues" evidence="6">
    <location>
        <begin position="1171"/>
        <end position="1183"/>
    </location>
</feature>
<feature type="region of interest" description="Disordered" evidence="6">
    <location>
        <begin position="1150"/>
        <end position="1184"/>
    </location>
</feature>
<reference evidence="9 10" key="1">
    <citation type="journal article" date="2003" name="PLoS Biol.">
        <title>The genome sequence of Caenorhabditis briggsae: a platform for comparative genomics.</title>
        <authorList>
            <person name="Stein L.D."/>
            <person name="Bao Z."/>
            <person name="Blasiar D."/>
            <person name="Blumenthal T."/>
            <person name="Brent M.R."/>
            <person name="Chen N."/>
            <person name="Chinwalla A."/>
            <person name="Clarke L."/>
            <person name="Clee C."/>
            <person name="Coghlan A."/>
            <person name="Coulson A."/>
            <person name="D'Eustachio P."/>
            <person name="Fitch D.H."/>
            <person name="Fulton L.A."/>
            <person name="Fulton R.E."/>
            <person name="Griffiths-Jones S."/>
            <person name="Harris T.W."/>
            <person name="Hillier L.W."/>
            <person name="Kamath R."/>
            <person name="Kuwabara P.E."/>
            <person name="Mardis E.R."/>
            <person name="Marra M.A."/>
            <person name="Miner T.L."/>
            <person name="Minx P."/>
            <person name="Mullikin J.C."/>
            <person name="Plumb R.W."/>
            <person name="Rogers J."/>
            <person name="Schein J.E."/>
            <person name="Sohrmann M."/>
            <person name="Spieth J."/>
            <person name="Stajich J.E."/>
            <person name="Wei C."/>
            <person name="Willey D."/>
            <person name="Wilson R.K."/>
            <person name="Durbin R."/>
            <person name="Waterston R.H."/>
        </authorList>
    </citation>
    <scope>NUCLEOTIDE SEQUENCE [LARGE SCALE GENOMIC DNA]</scope>
    <source>
        <strain evidence="9 10">AF16</strain>
    </source>
</reference>
<dbReference type="FunCoup" id="A8XPU9">
    <property type="interactions" value="1651"/>
</dbReference>
<dbReference type="GO" id="GO:0003697">
    <property type="term" value="F:single-stranded DNA binding"/>
    <property type="evidence" value="ECO:0000318"/>
    <property type="project" value="GO_Central"/>
</dbReference>
<dbReference type="GO" id="GO:0005737">
    <property type="term" value="C:cytoplasm"/>
    <property type="evidence" value="ECO:0000318"/>
    <property type="project" value="GO_Central"/>
</dbReference>
<evidence type="ECO:0000256" key="6">
    <source>
        <dbReference type="SAM" id="MobiDB-lite"/>
    </source>
</evidence>
<feature type="region of interest" description="Disordered" evidence="6">
    <location>
        <begin position="416"/>
        <end position="441"/>
    </location>
</feature>
<dbReference type="STRING" id="6238.A8XPU9"/>
<evidence type="ECO:0000313" key="11">
    <source>
        <dbReference type="WormBase" id="CBG16810"/>
    </source>
</evidence>
<feature type="compositionally biased region" description="Low complexity" evidence="6">
    <location>
        <begin position="903"/>
        <end position="917"/>
    </location>
</feature>
<dbReference type="Pfam" id="PF10405">
    <property type="entry name" value="BHD_3"/>
    <property type="match status" value="1"/>
</dbReference>
<feature type="region of interest" description="Disordered" evidence="6">
    <location>
        <begin position="672"/>
        <end position="727"/>
    </location>
</feature>
<feature type="domain" description="Rad4 beta-hairpin" evidence="7">
    <location>
        <begin position="1543"/>
        <end position="1598"/>
    </location>
</feature>
<accession>A8XPU9</accession>
<dbReference type="WormBase" id="CBG16810">
    <property type="protein sequence ID" value="CBP47940"/>
    <property type="gene ID" value="WBGene00036644"/>
    <property type="gene designation" value="Cbr-xpc-1"/>
</dbReference>
<feature type="compositionally biased region" description="Basic and acidic residues" evidence="6">
    <location>
        <begin position="1383"/>
        <end position="1402"/>
    </location>
</feature>
<dbReference type="Pfam" id="PF03835">
    <property type="entry name" value="Rad4"/>
    <property type="match status" value="1"/>
</dbReference>
<feature type="region of interest" description="Disordered" evidence="6">
    <location>
        <begin position="1718"/>
        <end position="1775"/>
    </location>
</feature>
<feature type="compositionally biased region" description="Basic residues" evidence="6">
    <location>
        <begin position="537"/>
        <end position="554"/>
    </location>
</feature>
<evidence type="ECO:0000259" key="8">
    <source>
        <dbReference type="SMART" id="SM01032"/>
    </source>
</evidence>
<dbReference type="InterPro" id="IPR018325">
    <property type="entry name" value="Rad4/PNGase_transGLS-fold"/>
</dbReference>
<dbReference type="InterPro" id="IPR018327">
    <property type="entry name" value="BHD_2"/>
</dbReference>